<evidence type="ECO:0000313" key="2">
    <source>
        <dbReference type="Proteomes" id="UP000297472"/>
    </source>
</evidence>
<dbReference type="EMBL" id="SOHA01000039">
    <property type="protein sequence ID" value="TFD27541.1"/>
    <property type="molecule type" value="Genomic_DNA"/>
</dbReference>
<reference evidence="1 2" key="1">
    <citation type="submission" date="2019-03" db="EMBL/GenBank/DDBJ databases">
        <title>Genomics of glacier-inhabiting Cryobacterium strains.</title>
        <authorList>
            <person name="Liu Q."/>
            <person name="Xin Y.-H."/>
        </authorList>
    </citation>
    <scope>NUCLEOTIDE SEQUENCE [LARGE SCALE GENOMIC DNA]</scope>
    <source>
        <strain evidence="1 2">TMT1-51</strain>
    </source>
</reference>
<comment type="caution">
    <text evidence="1">The sequence shown here is derived from an EMBL/GenBank/DDBJ whole genome shotgun (WGS) entry which is preliminary data.</text>
</comment>
<evidence type="ECO:0000313" key="1">
    <source>
        <dbReference type="EMBL" id="TFD27541.1"/>
    </source>
</evidence>
<gene>
    <name evidence="1" type="ORF">E3T49_13450</name>
</gene>
<dbReference type="InterPro" id="IPR027417">
    <property type="entry name" value="P-loop_NTPase"/>
</dbReference>
<name>A0A4Y8JUF7_9MICO</name>
<protein>
    <submittedName>
        <fullName evidence="1">ATP-binding protein</fullName>
    </submittedName>
</protein>
<organism evidence="1 2">
    <name type="scientific">Cryobacterium cryoconiti</name>
    <dbReference type="NCBI Taxonomy" id="1259239"/>
    <lineage>
        <taxon>Bacteria</taxon>
        <taxon>Bacillati</taxon>
        <taxon>Actinomycetota</taxon>
        <taxon>Actinomycetes</taxon>
        <taxon>Micrococcales</taxon>
        <taxon>Microbacteriaceae</taxon>
        <taxon>Cryobacterium</taxon>
    </lineage>
</organism>
<dbReference type="OrthoDB" id="3237545at2"/>
<dbReference type="Proteomes" id="UP000297472">
    <property type="component" value="Unassembled WGS sequence"/>
</dbReference>
<dbReference type="NCBIfam" id="NF005115">
    <property type="entry name" value="PRK06547.1"/>
    <property type="match status" value="1"/>
</dbReference>
<dbReference type="RefSeq" id="WP_134425411.1">
    <property type="nucleotide sequence ID" value="NZ_SOHA01000039.1"/>
</dbReference>
<keyword evidence="2" id="KW-1185">Reference proteome</keyword>
<sequence length="190" mass="20940">MLLAPVIRDLAAVGATPVVLIDGPSGAGKSTLADALVDAWPGAFRPTLVRLDDIYPGWQGLDAASVHLAEHVLVPRALGLPAAWQRYDWSRGEPAEWHPVRADRPLIVEGCGTLAAAHTARSDIRVWLGADDRIRKQRALARDGELFRSHWDEWEADWEAYRAREQPEQQATVVLLGTPGIRRPPDRARG</sequence>
<dbReference type="GO" id="GO:0005524">
    <property type="term" value="F:ATP binding"/>
    <property type="evidence" value="ECO:0007669"/>
    <property type="project" value="UniProtKB-KW"/>
</dbReference>
<keyword evidence="1" id="KW-0067">ATP-binding</keyword>
<dbReference type="AlphaFoldDB" id="A0A4Y8JUF7"/>
<accession>A0A4Y8JUF7</accession>
<dbReference type="Gene3D" id="3.40.50.300">
    <property type="entry name" value="P-loop containing nucleotide triphosphate hydrolases"/>
    <property type="match status" value="1"/>
</dbReference>
<dbReference type="SUPFAM" id="SSF52540">
    <property type="entry name" value="P-loop containing nucleoside triphosphate hydrolases"/>
    <property type="match status" value="1"/>
</dbReference>
<proteinExistence type="predicted"/>
<keyword evidence="1" id="KW-0547">Nucleotide-binding</keyword>